<dbReference type="Pfam" id="PF07510">
    <property type="entry name" value="GmrSD_C"/>
    <property type="match status" value="1"/>
</dbReference>
<dbReference type="RefSeq" id="WP_187975483.1">
    <property type="nucleotide sequence ID" value="NZ_CP046884.1"/>
</dbReference>
<organism evidence="2 3">
    <name type="scientific">Corynebacterium poyangense</name>
    <dbReference type="NCBI Taxonomy" id="2684405"/>
    <lineage>
        <taxon>Bacteria</taxon>
        <taxon>Bacillati</taxon>
        <taxon>Actinomycetota</taxon>
        <taxon>Actinomycetes</taxon>
        <taxon>Mycobacteriales</taxon>
        <taxon>Corynebacteriaceae</taxon>
        <taxon>Corynebacterium</taxon>
    </lineage>
</organism>
<dbReference type="PANTHER" id="PTHR24094:SF15">
    <property type="entry name" value="AMP-DEPENDENT SYNTHETASE_LIGASE DOMAIN-CONTAINING PROTEIN-RELATED"/>
    <property type="match status" value="1"/>
</dbReference>
<dbReference type="EMBL" id="CP046884">
    <property type="protein sequence ID" value="QNQ90024.1"/>
    <property type="molecule type" value="Genomic_DNA"/>
</dbReference>
<evidence type="ECO:0000259" key="1">
    <source>
        <dbReference type="Pfam" id="PF07510"/>
    </source>
</evidence>
<protein>
    <submittedName>
        <fullName evidence="2">DUF1524 domain-containing protein</fullName>
    </submittedName>
</protein>
<evidence type="ECO:0000313" key="3">
    <source>
        <dbReference type="Proteomes" id="UP000516320"/>
    </source>
</evidence>
<evidence type="ECO:0000313" key="2">
    <source>
        <dbReference type="EMBL" id="QNQ90024.1"/>
    </source>
</evidence>
<sequence length="232" mass="25976">MRRFFFYVLLSSTVILSGITTLPFLQAPSHNLLASPPLTETLPLITILPERPTNPGYQRSAFGEGWSHHLLPGNGAACSTRQLILLDAQREVSSSVPDQDCTVTEGEILDPYSGEILRIGHGEEDTVNVRQIEIDHIFPLAAAWDLGAADWSKEKRIDFANDPVNLVPTFAAWNREKSDLLPAHWLPPDKTIRCDYSRRVAFIAFTWGLSLSNDDANTMKRQCIVSDFLHYS</sequence>
<dbReference type="InterPro" id="IPR011089">
    <property type="entry name" value="GmrSD_C"/>
</dbReference>
<dbReference type="PANTHER" id="PTHR24094">
    <property type="entry name" value="SECRETED PROTEIN"/>
    <property type="match status" value="1"/>
</dbReference>
<proteinExistence type="predicted"/>
<gene>
    <name evidence="2" type="ORF">GP475_04730</name>
</gene>
<dbReference type="KEGG" id="cpoy:GP475_04730"/>
<reference evidence="2 3" key="1">
    <citation type="submission" date="2019-12" db="EMBL/GenBank/DDBJ databases">
        <title>Corynebacterium sp. nov., isolated from feces of the Anser Albifrons in China.</title>
        <authorList>
            <person name="Liu Q."/>
        </authorList>
    </citation>
    <scope>NUCLEOTIDE SEQUENCE [LARGE SCALE GENOMIC DNA]</scope>
    <source>
        <strain evidence="2 3">4H37-19</strain>
    </source>
</reference>
<dbReference type="AlphaFoldDB" id="A0A7H0SN99"/>
<accession>A0A7H0SN99</accession>
<dbReference type="Proteomes" id="UP000516320">
    <property type="component" value="Chromosome"/>
</dbReference>
<keyword evidence="3" id="KW-1185">Reference proteome</keyword>
<name>A0A7H0SN99_9CORY</name>
<feature type="domain" description="GmrSD restriction endonucleases C-terminal" evidence="1">
    <location>
        <begin position="126"/>
        <end position="191"/>
    </location>
</feature>